<gene>
    <name evidence="1" type="ORF">RCRHEA_24</name>
</gene>
<dbReference type="Gene3D" id="3.40.50.300">
    <property type="entry name" value="P-loop containing nucleotide triphosphate hydrolases"/>
    <property type="match status" value="2"/>
</dbReference>
<dbReference type="SUPFAM" id="SSF52540">
    <property type="entry name" value="P-loop containing nucleoside triphosphate hydrolases"/>
    <property type="match status" value="1"/>
</dbReference>
<evidence type="ECO:0000313" key="2">
    <source>
        <dbReference type="Proteomes" id="UP000201506"/>
    </source>
</evidence>
<dbReference type="OrthoDB" id="9152at10239"/>
<proteinExistence type="predicted"/>
<dbReference type="Proteomes" id="UP000201506">
    <property type="component" value="Segment"/>
</dbReference>
<dbReference type="EMBL" id="KR935216">
    <property type="protein sequence ID" value="AKU43268.1"/>
    <property type="molecule type" value="Genomic_DNA"/>
</dbReference>
<accession>A0A0K1LM09</accession>
<dbReference type="RefSeq" id="YP_009213491.1">
    <property type="nucleotide sequence ID" value="NC_028954.1"/>
</dbReference>
<sequence length="262" mass="27687">MSFMPRPAEFATAAPAVDYATGGDPIAPLRLIAARVPSPPLVIGLTGPGGVGKSTIARAIVALSDCETDPDGFLVPTAEIVHTAAPLKRMLAALYGAAGLDSREIGRRIDGDLKRKPDPVLGGVTPTHAMQTLGTEWGRQLIGPDLWVDLWRRQAERLLDEGRGVLNDSVRFENEAEAIRTLGGVVVQLTGRAGDLAASHASEAGVAPDLIVENSGTPEECARDVLEAVEVFLGRRQPEPPAPGFWPALRALWGRVAPSAFD</sequence>
<evidence type="ECO:0000313" key="1">
    <source>
        <dbReference type="EMBL" id="AKU43268.1"/>
    </source>
</evidence>
<dbReference type="KEGG" id="vg:26639943"/>
<name>A0A0K1LM09_9CAUD</name>
<organism evidence="1 2">
    <name type="scientific">Rhodobacter phage RcRhea</name>
    <dbReference type="NCBI Taxonomy" id="1662332"/>
    <lineage>
        <taxon>Viruses</taxon>
        <taxon>Duplodnaviria</taxon>
        <taxon>Heunggongvirae</taxon>
        <taxon>Uroviricota</taxon>
        <taxon>Caudoviricetes</taxon>
        <taxon>Cronusvirus</taxon>
        <taxon>Cronusvirus cronus</taxon>
    </lineage>
</organism>
<reference evidence="1 2" key="1">
    <citation type="journal article" date="2016" name="Genome Announc.">
        <title>Complete Genome Sequences of Five Bacteriophages That Infect Rhodobacter capsulatus.</title>
        <authorList>
            <person name="Bollivar D.W."/>
            <person name="Bernardoni B."/>
            <person name="Bockman M.R."/>
            <person name="Miller B.M."/>
            <person name="Russell D.A."/>
            <person name="Delesalle V.A."/>
            <person name="Krukonis G.P."/>
            <person name="Hatfull G.F."/>
            <person name="Cross M.R."/>
            <person name="Szewczyk M.M."/>
            <person name="Eppurath A."/>
        </authorList>
    </citation>
    <scope>NUCLEOTIDE SEQUENCE [LARGE SCALE GENOMIC DNA]</scope>
</reference>
<dbReference type="InterPro" id="IPR027417">
    <property type="entry name" value="P-loop_NTPase"/>
</dbReference>
<protein>
    <submittedName>
        <fullName evidence="1">Uncharacterized protein</fullName>
    </submittedName>
</protein>
<dbReference type="GeneID" id="26639943"/>